<keyword evidence="6 17" id="KW-0813">Transport</keyword>
<evidence type="ECO:0000256" key="16">
    <source>
        <dbReference type="ARBA" id="ARBA00049551"/>
    </source>
</evidence>
<feature type="domain" description="NADH:quinone oxidoreductase/Mrp antiporter transmembrane" evidence="18">
    <location>
        <begin position="94"/>
        <end position="375"/>
    </location>
</feature>
<dbReference type="RefSeq" id="YP_009862157.1">
    <property type="nucleotide sequence ID" value="NC_048990.1"/>
</dbReference>
<feature type="transmembrane region" description="Helical" evidence="17">
    <location>
        <begin position="260"/>
        <end position="280"/>
    </location>
</feature>
<dbReference type="GO" id="GO:0048039">
    <property type="term" value="F:ubiquinone binding"/>
    <property type="evidence" value="ECO:0007669"/>
    <property type="project" value="TreeGrafter"/>
</dbReference>
<keyword evidence="10 17" id="KW-0249">Electron transport</keyword>
<dbReference type="EC" id="7.1.1.2" evidence="4 17"/>
<dbReference type="EMBL" id="MN073839">
    <property type="protein sequence ID" value="QKV10192.1"/>
    <property type="molecule type" value="Genomic_DNA"/>
</dbReference>
<evidence type="ECO:0000256" key="17">
    <source>
        <dbReference type="RuleBase" id="RU003297"/>
    </source>
</evidence>
<name>A0A7D5A8T4_CARLC</name>
<feature type="transmembrane region" description="Helical" evidence="17">
    <location>
        <begin position="127"/>
        <end position="148"/>
    </location>
</feature>
<feature type="transmembrane region" description="Helical" evidence="17">
    <location>
        <begin position="168"/>
        <end position="189"/>
    </location>
</feature>
<dbReference type="PANTHER" id="PTHR43507">
    <property type="entry name" value="NADH-UBIQUINONE OXIDOREDUCTASE CHAIN 4"/>
    <property type="match status" value="1"/>
</dbReference>
<evidence type="ECO:0000256" key="13">
    <source>
        <dbReference type="ARBA" id="ARBA00023075"/>
    </source>
</evidence>
<dbReference type="PANTHER" id="PTHR43507:SF20">
    <property type="entry name" value="NADH-UBIQUINONE OXIDOREDUCTASE CHAIN 4"/>
    <property type="match status" value="1"/>
</dbReference>
<keyword evidence="13 17" id="KW-0830">Ubiquinone</keyword>
<keyword evidence="15 17" id="KW-0472">Membrane</keyword>
<dbReference type="PRINTS" id="PR01437">
    <property type="entry name" value="NUOXDRDTASE4"/>
</dbReference>
<keyword evidence="8 17" id="KW-0812">Transmembrane</keyword>
<accession>A0A7D5A8T4</accession>
<feature type="transmembrane region" description="Helical" evidence="17">
    <location>
        <begin position="74"/>
        <end position="92"/>
    </location>
</feature>
<dbReference type="GeneID" id="55749909"/>
<evidence type="ECO:0000256" key="14">
    <source>
        <dbReference type="ARBA" id="ARBA00023128"/>
    </source>
</evidence>
<keyword evidence="9" id="KW-1278">Translocase</keyword>
<geneLocation type="mitochondrion" evidence="19"/>
<evidence type="ECO:0000259" key="18">
    <source>
        <dbReference type="Pfam" id="PF00361"/>
    </source>
</evidence>
<feature type="transmembrane region" description="Helical" evidence="17">
    <location>
        <begin position="371"/>
        <end position="389"/>
    </location>
</feature>
<evidence type="ECO:0000256" key="2">
    <source>
        <dbReference type="ARBA" id="ARBA00004225"/>
    </source>
</evidence>
<dbReference type="GO" id="GO:0015990">
    <property type="term" value="P:electron transport coupled proton transport"/>
    <property type="evidence" value="ECO:0007669"/>
    <property type="project" value="TreeGrafter"/>
</dbReference>
<evidence type="ECO:0000256" key="7">
    <source>
        <dbReference type="ARBA" id="ARBA00022660"/>
    </source>
</evidence>
<feature type="transmembrane region" description="Helical" evidence="17">
    <location>
        <begin position="49"/>
        <end position="67"/>
    </location>
</feature>
<keyword evidence="14 17" id="KW-0496">Mitochondrion</keyword>
<comment type="function">
    <text evidence="1">Core subunit of the mitochondrial membrane respiratory chain NADH dehydrogenase (Complex I) that is believed to belong to the minimal assembly required for catalysis. Complex I functions in the transfer of electrons from NADH to the respiratory chain. The immediate electron acceptor for the enzyme is believed to be ubiquinone.</text>
</comment>
<feature type="transmembrane region" description="Helical" evidence="17">
    <location>
        <begin position="233"/>
        <end position="253"/>
    </location>
</feature>
<feature type="transmembrane region" description="Helical" evidence="17">
    <location>
        <begin position="201"/>
        <end position="227"/>
    </location>
</feature>
<dbReference type="InterPro" id="IPR003918">
    <property type="entry name" value="NADH_UbQ_OxRdtase"/>
</dbReference>
<feature type="transmembrane region" description="Helical" evidence="17">
    <location>
        <begin position="98"/>
        <end position="115"/>
    </location>
</feature>
<feature type="transmembrane region" description="Helical" evidence="17">
    <location>
        <begin position="409"/>
        <end position="426"/>
    </location>
</feature>
<evidence type="ECO:0000313" key="19">
    <source>
        <dbReference type="EMBL" id="QKV10192.1"/>
    </source>
</evidence>
<dbReference type="AlphaFoldDB" id="A0A7D5A8T4"/>
<feature type="transmembrane region" description="Helical" evidence="17">
    <location>
        <begin position="286"/>
        <end position="306"/>
    </location>
</feature>
<evidence type="ECO:0000256" key="12">
    <source>
        <dbReference type="ARBA" id="ARBA00023027"/>
    </source>
</evidence>
<gene>
    <name evidence="19" type="primary">ND4</name>
</gene>
<reference evidence="19" key="2">
    <citation type="journal article" date="2020" name="Kun Chong Xue Bao">
        <title>Sequencing and analysis of the complete mitochondrial genome of Carpoglyphus lactis (Acari: Carpoglyphidae).</title>
        <authorList>
            <person name="Zhao Y.-N."/>
            <person name="Li C.-P."/>
        </authorList>
    </citation>
    <scope>NUCLEOTIDE SEQUENCE</scope>
</reference>
<dbReference type="GO" id="GO:0031966">
    <property type="term" value="C:mitochondrial membrane"/>
    <property type="evidence" value="ECO:0007669"/>
    <property type="project" value="UniProtKB-SubCell"/>
</dbReference>
<evidence type="ECO:0000256" key="15">
    <source>
        <dbReference type="ARBA" id="ARBA00023136"/>
    </source>
</evidence>
<reference evidence="19" key="1">
    <citation type="submission" date="2019-06" db="EMBL/GenBank/DDBJ databases">
        <authorList>
            <person name="Zhao Y."/>
            <person name="Li C."/>
        </authorList>
    </citation>
    <scope>NUCLEOTIDE SEQUENCE</scope>
</reference>
<feature type="transmembrane region" description="Helical" evidence="17">
    <location>
        <begin position="7"/>
        <end position="29"/>
    </location>
</feature>
<dbReference type="GO" id="GO:0008137">
    <property type="term" value="F:NADH dehydrogenase (ubiquinone) activity"/>
    <property type="evidence" value="ECO:0007669"/>
    <property type="project" value="UniProtKB-UniRule"/>
</dbReference>
<evidence type="ECO:0000256" key="8">
    <source>
        <dbReference type="ARBA" id="ARBA00022692"/>
    </source>
</evidence>
<comment type="catalytic activity">
    <reaction evidence="16 17">
        <text>a ubiquinone + NADH + 5 H(+)(in) = a ubiquinol + NAD(+) + 4 H(+)(out)</text>
        <dbReference type="Rhea" id="RHEA:29091"/>
        <dbReference type="Rhea" id="RHEA-COMP:9565"/>
        <dbReference type="Rhea" id="RHEA-COMP:9566"/>
        <dbReference type="ChEBI" id="CHEBI:15378"/>
        <dbReference type="ChEBI" id="CHEBI:16389"/>
        <dbReference type="ChEBI" id="CHEBI:17976"/>
        <dbReference type="ChEBI" id="CHEBI:57540"/>
        <dbReference type="ChEBI" id="CHEBI:57945"/>
        <dbReference type="EC" id="7.1.1.2"/>
    </reaction>
</comment>
<keyword evidence="12 17" id="KW-0520">NAD</keyword>
<protein>
    <recommendedName>
        <fullName evidence="5 17">NADH-ubiquinone oxidoreductase chain 4</fullName>
        <ecNumber evidence="4 17">7.1.1.2</ecNumber>
    </recommendedName>
</protein>
<comment type="subcellular location">
    <subcellularLocation>
        <location evidence="2 17">Mitochondrion membrane</location>
        <topology evidence="2 17">Multi-pass membrane protein</topology>
    </subcellularLocation>
</comment>
<dbReference type="InterPro" id="IPR001750">
    <property type="entry name" value="ND/Mrp_TM"/>
</dbReference>
<sequence>MLLGVVMLFFLSASLLEMNILIWSLPVVFTCLFKLSSSWWFDGVFLGDYYSTILSFLSLWVFYLSIISMKPSPFSSGCLYTMMFFIIFSFYFFNYLMFYVFFEVSFVLMFIFLLSMGPTMERIQASLYMFFYTMVFSLPFLVFLLYYYPILGSSFFSLSFSDCTFILFYFFMFMVLITKLPLYGVHLWLPKAHVEAPLSGSMILAGVMLKLGGYGIIRFSFVIPFLFYGQSLFISFLFYLCMLGSIYVCVLCVRQNDLKMIIAYSSVVHMSVMMLGLLSFSMMGVWGALLMMVAHGFISPLLFLLMGLSYNLFSSRSVFILKGLILTSPVFSMWWFISNTLNLSLPPFMSFFSEAMIFSSLSMVSLYDLGFIFLILMMTGVYCIFLYTIPTHGESFSPVMSNMNVFHSFLSFSHCYFVLLYPVLFFI</sequence>
<evidence type="ECO:0000256" key="4">
    <source>
        <dbReference type="ARBA" id="ARBA00012944"/>
    </source>
</evidence>
<evidence type="ECO:0000256" key="3">
    <source>
        <dbReference type="ARBA" id="ARBA00009025"/>
    </source>
</evidence>
<organism evidence="19">
    <name type="scientific">Carpoglyphus lactis</name>
    <name type="common">Dried fruit mite</name>
    <name type="synonym">Acarus lactis</name>
    <dbReference type="NCBI Taxonomy" id="223459"/>
    <lineage>
        <taxon>Eukaryota</taxon>
        <taxon>Metazoa</taxon>
        <taxon>Ecdysozoa</taxon>
        <taxon>Arthropoda</taxon>
        <taxon>Chelicerata</taxon>
        <taxon>Arachnida</taxon>
        <taxon>Acari</taxon>
        <taxon>Acariformes</taxon>
        <taxon>Sarcoptiformes</taxon>
        <taxon>Astigmata</taxon>
        <taxon>Hemisarcoptoidea</taxon>
        <taxon>Carpoglyphidae</taxon>
        <taxon>Carpoglyphus</taxon>
    </lineage>
</organism>
<dbReference type="GO" id="GO:0003954">
    <property type="term" value="F:NADH dehydrogenase activity"/>
    <property type="evidence" value="ECO:0007669"/>
    <property type="project" value="TreeGrafter"/>
</dbReference>
<evidence type="ECO:0000256" key="6">
    <source>
        <dbReference type="ARBA" id="ARBA00022448"/>
    </source>
</evidence>
<proteinExistence type="inferred from homology"/>
<dbReference type="CTD" id="4538"/>
<dbReference type="Pfam" id="PF00361">
    <property type="entry name" value="Proton_antipo_M"/>
    <property type="match status" value="1"/>
</dbReference>
<comment type="function">
    <text evidence="17">Core subunit of the mitochondrial membrane respiratory chain NADH dehydrogenase (Complex I) which catalyzes electron transfer from NADH through the respiratory chain, using ubiquinone as an electron acceptor. Essential for the catalytic activity and assembly of complex I.</text>
</comment>
<evidence type="ECO:0000256" key="11">
    <source>
        <dbReference type="ARBA" id="ARBA00022989"/>
    </source>
</evidence>
<evidence type="ECO:0000256" key="10">
    <source>
        <dbReference type="ARBA" id="ARBA00022982"/>
    </source>
</evidence>
<dbReference type="GO" id="GO:0042773">
    <property type="term" value="P:ATP synthesis coupled electron transport"/>
    <property type="evidence" value="ECO:0007669"/>
    <property type="project" value="InterPro"/>
</dbReference>
<keyword evidence="7 17" id="KW-0679">Respiratory chain</keyword>
<feature type="transmembrane region" description="Helical" evidence="17">
    <location>
        <begin position="318"/>
        <end position="337"/>
    </location>
</feature>
<keyword evidence="11 17" id="KW-1133">Transmembrane helix</keyword>
<evidence type="ECO:0000256" key="5">
    <source>
        <dbReference type="ARBA" id="ARBA00021006"/>
    </source>
</evidence>
<evidence type="ECO:0000256" key="9">
    <source>
        <dbReference type="ARBA" id="ARBA00022967"/>
    </source>
</evidence>
<evidence type="ECO:0000256" key="1">
    <source>
        <dbReference type="ARBA" id="ARBA00003257"/>
    </source>
</evidence>
<comment type="similarity">
    <text evidence="3 17">Belongs to the complex I subunit 4 family.</text>
</comment>